<evidence type="ECO:0000313" key="2">
    <source>
        <dbReference type="Proteomes" id="UP000446658"/>
    </source>
</evidence>
<evidence type="ECO:0000313" key="1">
    <source>
        <dbReference type="EMBL" id="MTD34118.1"/>
    </source>
</evidence>
<proteinExistence type="predicted"/>
<sequence>MGDSSEVQVTRLTEQMLSLQREMSSMAVMMQRLADSVEALTKENMRIATAEVQVAALLRGQESLWEEIRNINDRQQQLGSKAAGGMWDVLKLCGAAVIGVVAAKYGSK</sequence>
<protein>
    <submittedName>
        <fullName evidence="1">Uncharacterized protein</fullName>
    </submittedName>
</protein>
<reference evidence="1 2" key="1">
    <citation type="submission" date="2019-11" db="EMBL/GenBank/DDBJ databases">
        <title>Draft genome sequence of Paludibacterium sp. dN18-1.</title>
        <authorList>
            <person name="Im W.-T."/>
        </authorList>
    </citation>
    <scope>NUCLEOTIDE SEQUENCE [LARGE SCALE GENOMIC DNA]</scope>
    <source>
        <strain evidence="2">dN 18-1</strain>
    </source>
</reference>
<accession>A0A844GFW4</accession>
<gene>
    <name evidence="1" type="ORF">GKE73_17005</name>
</gene>
<organism evidence="1 2">
    <name type="scientific">Paludibacterium denitrificans</name>
    <dbReference type="NCBI Taxonomy" id="2675226"/>
    <lineage>
        <taxon>Bacteria</taxon>
        <taxon>Pseudomonadati</taxon>
        <taxon>Pseudomonadota</taxon>
        <taxon>Betaproteobacteria</taxon>
        <taxon>Neisseriales</taxon>
        <taxon>Chromobacteriaceae</taxon>
        <taxon>Paludibacterium</taxon>
    </lineage>
</organism>
<dbReference type="EMBL" id="WLYX01000001">
    <property type="protein sequence ID" value="MTD34118.1"/>
    <property type="molecule type" value="Genomic_DNA"/>
</dbReference>
<name>A0A844GFW4_9NEIS</name>
<dbReference type="RefSeq" id="WP_230371296.1">
    <property type="nucleotide sequence ID" value="NZ_WLYX01000001.1"/>
</dbReference>
<dbReference type="Proteomes" id="UP000446658">
    <property type="component" value="Unassembled WGS sequence"/>
</dbReference>
<keyword evidence="2" id="KW-1185">Reference proteome</keyword>
<comment type="caution">
    <text evidence="1">The sequence shown here is derived from an EMBL/GenBank/DDBJ whole genome shotgun (WGS) entry which is preliminary data.</text>
</comment>
<dbReference type="AlphaFoldDB" id="A0A844GFW4"/>